<evidence type="ECO:0000313" key="8">
    <source>
        <dbReference type="Proteomes" id="UP001331515"/>
    </source>
</evidence>
<reference evidence="7 8" key="1">
    <citation type="journal article" date="2023" name="Mol. Biol. Evol.">
        <title>Genomics of Secondarily Temperate Adaptation in the Only Non-Antarctic Icefish.</title>
        <authorList>
            <person name="Rivera-Colon A.G."/>
            <person name="Rayamajhi N."/>
            <person name="Minhas B.F."/>
            <person name="Madrigal G."/>
            <person name="Bilyk K.T."/>
            <person name="Yoon V."/>
            <person name="Hune M."/>
            <person name="Gregory S."/>
            <person name="Cheng C.H.C."/>
            <person name="Catchen J.M."/>
        </authorList>
    </citation>
    <scope>NUCLEOTIDE SEQUENCE [LARGE SCALE GENOMIC DNA]</scope>
    <source>
        <tissue evidence="7">White muscle</tissue>
    </source>
</reference>
<feature type="region of interest" description="Disordered" evidence="5">
    <location>
        <begin position="140"/>
        <end position="191"/>
    </location>
</feature>
<keyword evidence="4" id="KW-0539">Nucleus</keyword>
<sequence>MSSSELESTDSPVSEDEEGKIYQLIYDLIPANDKEGKEDVQIVCSSGDIPVPLKTDAERSAPHTVAYNDTRALYLEELNYFSETPALNGDTESSAERPWRLSGADITDYFNYGFDEEIWKMYCKKQAEVHAANGKLYLGQKGHTRPSSGSSASRQPSVIGGKRGSSRRGRGHNSQDVTGMSPEADRFSHNGPSPSNCNYLFAFTNPSPYLYRRGPPALSSLDSRHSKGFDDPSTSKPCSSGVSYLIPRNMTLKAGVREAAKAWEFILRQEESENSRERSRKRSLAKGRRRVRDKNRGKCSSSHSGKERNEEERKHSCHSSERVSERPRESSHRDNSEGKKKSSRSSRGSTSKRDGGEDRESQSRNKNKKANK</sequence>
<evidence type="ECO:0000256" key="4">
    <source>
        <dbReference type="ARBA" id="ARBA00023242"/>
    </source>
</evidence>
<evidence type="ECO:0000256" key="1">
    <source>
        <dbReference type="ARBA" id="ARBA00004123"/>
    </source>
</evidence>
<feature type="compositionally biased region" description="Basic residues" evidence="5">
    <location>
        <begin position="278"/>
        <end position="297"/>
    </location>
</feature>
<dbReference type="PANTHER" id="PTHR36884:SF4">
    <property type="entry name" value="FIP1[III]-LIKE PROTEIN"/>
    <property type="match status" value="1"/>
</dbReference>
<evidence type="ECO:0000256" key="3">
    <source>
        <dbReference type="ARBA" id="ARBA00022664"/>
    </source>
</evidence>
<name>A0AAN8E5X0_CHAGU</name>
<keyword evidence="8" id="KW-1185">Reference proteome</keyword>
<dbReference type="PANTHER" id="PTHR36884">
    <property type="entry name" value="FIP1[III]-LIKE PROTEIN"/>
    <property type="match status" value="1"/>
</dbReference>
<accession>A0AAN8E5X0</accession>
<evidence type="ECO:0000259" key="6">
    <source>
        <dbReference type="Pfam" id="PF05182"/>
    </source>
</evidence>
<evidence type="ECO:0000256" key="2">
    <source>
        <dbReference type="ARBA" id="ARBA00007459"/>
    </source>
</evidence>
<dbReference type="InterPro" id="IPR007854">
    <property type="entry name" value="Fip1_dom"/>
</dbReference>
<feature type="region of interest" description="Disordered" evidence="5">
    <location>
        <begin position="270"/>
        <end position="372"/>
    </location>
</feature>
<dbReference type="InterPro" id="IPR044976">
    <property type="entry name" value="FIPS5/FIPS3-like"/>
</dbReference>
<comment type="caution">
    <text evidence="7">The sequence shown here is derived from an EMBL/GenBank/DDBJ whole genome shotgun (WGS) entry which is preliminary data.</text>
</comment>
<dbReference type="Proteomes" id="UP001331515">
    <property type="component" value="Unassembled WGS sequence"/>
</dbReference>
<keyword evidence="3" id="KW-0507">mRNA processing</keyword>
<dbReference type="Pfam" id="PF05182">
    <property type="entry name" value="Fip1"/>
    <property type="match status" value="1"/>
</dbReference>
<dbReference type="AlphaFoldDB" id="A0AAN8E5X0"/>
<comment type="similarity">
    <text evidence="2">Belongs to the FIP1 family.</text>
</comment>
<feature type="compositionally biased region" description="Basic and acidic residues" evidence="5">
    <location>
        <begin position="304"/>
        <end position="340"/>
    </location>
</feature>
<evidence type="ECO:0000313" key="7">
    <source>
        <dbReference type="EMBL" id="KAK5930823.1"/>
    </source>
</evidence>
<proteinExistence type="inferred from homology"/>
<evidence type="ECO:0000256" key="5">
    <source>
        <dbReference type="SAM" id="MobiDB-lite"/>
    </source>
</evidence>
<comment type="subcellular location">
    <subcellularLocation>
        <location evidence="1">Nucleus</location>
    </subcellularLocation>
</comment>
<gene>
    <name evidence="7" type="ORF">CgunFtcFv8_027034</name>
</gene>
<organism evidence="7 8">
    <name type="scientific">Champsocephalus gunnari</name>
    <name type="common">Mackerel icefish</name>
    <dbReference type="NCBI Taxonomy" id="52237"/>
    <lineage>
        <taxon>Eukaryota</taxon>
        <taxon>Metazoa</taxon>
        <taxon>Chordata</taxon>
        <taxon>Craniata</taxon>
        <taxon>Vertebrata</taxon>
        <taxon>Euteleostomi</taxon>
        <taxon>Actinopterygii</taxon>
        <taxon>Neopterygii</taxon>
        <taxon>Teleostei</taxon>
        <taxon>Neoteleostei</taxon>
        <taxon>Acanthomorphata</taxon>
        <taxon>Eupercaria</taxon>
        <taxon>Perciformes</taxon>
        <taxon>Notothenioidei</taxon>
        <taxon>Channichthyidae</taxon>
        <taxon>Champsocephalus</taxon>
    </lineage>
</organism>
<feature type="compositionally biased region" description="Basic and acidic residues" evidence="5">
    <location>
        <begin position="351"/>
        <end position="363"/>
    </location>
</feature>
<feature type="compositionally biased region" description="Low complexity" evidence="5">
    <location>
        <begin position="145"/>
        <end position="157"/>
    </location>
</feature>
<dbReference type="EMBL" id="JAURVH010001516">
    <property type="protein sequence ID" value="KAK5930823.1"/>
    <property type="molecule type" value="Genomic_DNA"/>
</dbReference>
<dbReference type="GO" id="GO:0005634">
    <property type="term" value="C:nucleus"/>
    <property type="evidence" value="ECO:0007669"/>
    <property type="project" value="UniProtKB-SubCell"/>
</dbReference>
<feature type="domain" description="Pre-mRNA polyadenylation factor Fip1" evidence="6">
    <location>
        <begin position="90"/>
        <end position="128"/>
    </location>
</feature>
<protein>
    <recommendedName>
        <fullName evidence="6">Pre-mRNA polyadenylation factor Fip1 domain-containing protein</fullName>
    </recommendedName>
</protein>
<dbReference type="GO" id="GO:0006397">
    <property type="term" value="P:mRNA processing"/>
    <property type="evidence" value="ECO:0007669"/>
    <property type="project" value="UniProtKB-KW"/>
</dbReference>